<sequence length="63" mass="7002">MSPPAYHSVTTVLSLRHHPCITPSPPSQLSSYPRITPSPPSSYRRISRSPHITARRLINPIST</sequence>
<name>A0A565CJF4_9BRAS</name>
<reference evidence="2" key="1">
    <citation type="submission" date="2019-07" db="EMBL/GenBank/DDBJ databases">
        <authorList>
            <person name="Dittberner H."/>
        </authorList>
    </citation>
    <scope>NUCLEOTIDE SEQUENCE [LARGE SCALE GENOMIC DNA]</scope>
</reference>
<keyword evidence="3" id="KW-1185">Reference proteome</keyword>
<protein>
    <submittedName>
        <fullName evidence="2">Uncharacterized protein</fullName>
    </submittedName>
</protein>
<dbReference type="EMBL" id="CABITT030000008">
    <property type="protein sequence ID" value="VVB13727.1"/>
    <property type="molecule type" value="Genomic_DNA"/>
</dbReference>
<organism evidence="2 3">
    <name type="scientific">Arabis nemorensis</name>
    <dbReference type="NCBI Taxonomy" id="586526"/>
    <lineage>
        <taxon>Eukaryota</taxon>
        <taxon>Viridiplantae</taxon>
        <taxon>Streptophyta</taxon>
        <taxon>Embryophyta</taxon>
        <taxon>Tracheophyta</taxon>
        <taxon>Spermatophyta</taxon>
        <taxon>Magnoliopsida</taxon>
        <taxon>eudicotyledons</taxon>
        <taxon>Gunneridae</taxon>
        <taxon>Pentapetalae</taxon>
        <taxon>rosids</taxon>
        <taxon>malvids</taxon>
        <taxon>Brassicales</taxon>
        <taxon>Brassicaceae</taxon>
        <taxon>Arabideae</taxon>
        <taxon>Arabis</taxon>
    </lineage>
</organism>
<gene>
    <name evidence="2" type="ORF">ANE_LOCUS24171</name>
</gene>
<evidence type="ECO:0000313" key="2">
    <source>
        <dbReference type="EMBL" id="VVB13727.1"/>
    </source>
</evidence>
<dbReference type="Proteomes" id="UP000489600">
    <property type="component" value="Unassembled WGS sequence"/>
</dbReference>
<proteinExistence type="predicted"/>
<accession>A0A565CJF4</accession>
<dbReference type="AlphaFoldDB" id="A0A565CJF4"/>
<comment type="caution">
    <text evidence="2">The sequence shown here is derived from an EMBL/GenBank/DDBJ whole genome shotgun (WGS) entry which is preliminary data.</text>
</comment>
<feature type="region of interest" description="Disordered" evidence="1">
    <location>
        <begin position="23"/>
        <end position="63"/>
    </location>
</feature>
<evidence type="ECO:0000256" key="1">
    <source>
        <dbReference type="SAM" id="MobiDB-lite"/>
    </source>
</evidence>
<evidence type="ECO:0000313" key="3">
    <source>
        <dbReference type="Proteomes" id="UP000489600"/>
    </source>
</evidence>